<keyword evidence="1" id="KW-0732">Signal</keyword>
<proteinExistence type="predicted"/>
<feature type="signal peptide" evidence="1">
    <location>
        <begin position="1"/>
        <end position="27"/>
    </location>
</feature>
<dbReference type="Proteomes" id="UP000239047">
    <property type="component" value="Unassembled WGS sequence"/>
</dbReference>
<feature type="chain" id="PRO_5015783880" description="ABC transporter periplasmic binding protein yphF" evidence="1">
    <location>
        <begin position="28"/>
        <end position="239"/>
    </location>
</feature>
<reference evidence="2 3" key="1">
    <citation type="submission" date="2018-02" db="EMBL/GenBank/DDBJ databases">
        <title>Jeotgalibacillus proteolyticum sp. nov. a protease producing bacterium isolated from ocean sediments of Laizhou Bay.</title>
        <authorList>
            <person name="Li Y."/>
        </authorList>
    </citation>
    <scope>NUCLEOTIDE SEQUENCE [LARGE SCALE GENOMIC DNA]</scope>
    <source>
        <strain evidence="2 3">22-7</strain>
    </source>
</reference>
<evidence type="ECO:0000256" key="1">
    <source>
        <dbReference type="SAM" id="SignalP"/>
    </source>
</evidence>
<evidence type="ECO:0000313" key="2">
    <source>
        <dbReference type="EMBL" id="PPA71272.1"/>
    </source>
</evidence>
<dbReference type="RefSeq" id="WP_104056763.1">
    <property type="nucleotide sequence ID" value="NZ_PREZ01000002.1"/>
</dbReference>
<evidence type="ECO:0008006" key="4">
    <source>
        <dbReference type="Google" id="ProtNLM"/>
    </source>
</evidence>
<accession>A0A2S5GE04</accession>
<evidence type="ECO:0000313" key="3">
    <source>
        <dbReference type="Proteomes" id="UP000239047"/>
    </source>
</evidence>
<dbReference type="EMBL" id="PREZ01000002">
    <property type="protein sequence ID" value="PPA71272.1"/>
    <property type="molecule type" value="Genomic_DNA"/>
</dbReference>
<organism evidence="2 3">
    <name type="scientific">Jeotgalibacillus proteolyticus</name>
    <dbReference type="NCBI Taxonomy" id="2082395"/>
    <lineage>
        <taxon>Bacteria</taxon>
        <taxon>Bacillati</taxon>
        <taxon>Bacillota</taxon>
        <taxon>Bacilli</taxon>
        <taxon>Bacillales</taxon>
        <taxon>Caryophanaceae</taxon>
        <taxon>Jeotgalibacillus</taxon>
    </lineage>
</organism>
<sequence length="239" mass="27252">MKKGTIIIALLCAVLLLQGCMYPSSQKAENEIPYDEQIQVVQRAVDAFQEESGGLLPIKTMEESTPIYQKYLIDFSKLKPRYMDQLPGNAFENGGVFQYLLLDVEEDPSVHIFDLRIAEEIRSLQIRIQANRGIPFDKALGGNKFTIDYSKLGYKEEPTVQSPYTNKELPLIAGGDGTIHVDYITDLYQFVQENNIDLNDYKGNEQDILTVLHEESYFVPAYSPQYEVNEENEIIYSSN</sequence>
<dbReference type="PROSITE" id="PS51257">
    <property type="entry name" value="PROKAR_LIPOPROTEIN"/>
    <property type="match status" value="1"/>
</dbReference>
<comment type="caution">
    <text evidence="2">The sequence shown here is derived from an EMBL/GenBank/DDBJ whole genome shotgun (WGS) entry which is preliminary data.</text>
</comment>
<name>A0A2S5GE04_9BACL</name>
<dbReference type="AlphaFoldDB" id="A0A2S5GE04"/>
<keyword evidence="3" id="KW-1185">Reference proteome</keyword>
<dbReference type="OrthoDB" id="2449131at2"/>
<gene>
    <name evidence="2" type="ORF">C4B60_04190</name>
</gene>
<protein>
    <recommendedName>
        <fullName evidence="4">ABC transporter periplasmic binding protein yphF</fullName>
    </recommendedName>
</protein>